<comment type="similarity">
    <text evidence="1 3">Belongs to the sulfotransferase 1 family.</text>
</comment>
<feature type="domain" description="Sulfotransferase" evidence="5">
    <location>
        <begin position="73"/>
        <end position="336"/>
    </location>
</feature>
<dbReference type="SUPFAM" id="SSF52540">
    <property type="entry name" value="P-loop containing nucleoside triphosphate hydrolases"/>
    <property type="match status" value="1"/>
</dbReference>
<dbReference type="PANTHER" id="PTHR11783">
    <property type="entry name" value="SULFOTRANSFERASE SULT"/>
    <property type="match status" value="1"/>
</dbReference>
<sequence>MPFAQPSLPSPSSIQEEKEPENELPQDLGEFLSSLPKDNGWILPHLYQYQGFWHSPNYFRGLHACQQHFQPLDTDIILITNPKSGTTWLKALVYACVNRVKYPPNSQNHPLLTSVPHDLIPFLELELYNELNHLPDLSSIASPRVFSTHLPYVSLPNSVKDSQCKVVYLCRNPKDTFVSLWHFCNKLRNENLGTLLLEEAFDLFCRGVCDSGPYWDHVLSYWQASLEMPSRVCFVKYEELQENPFFHVKKLADFLGYSFSLEEEKIKVVDEILKLCCFENLRNLEVNRTGRLSRIGVCENRAFFRQGKVGDWVKYLTPEMSDRFDQITKQKFEGSGLHF</sequence>
<dbReference type="InterPro" id="IPR000863">
    <property type="entry name" value="Sulfotransferase_dom"/>
</dbReference>
<comment type="caution">
    <text evidence="6">The sequence shown here is derived from an EMBL/GenBank/DDBJ whole genome shotgun (WGS) entry which is preliminary data.</text>
</comment>
<protein>
    <recommendedName>
        <fullName evidence="3">Sulfotransferase</fullName>
        <ecNumber evidence="3">2.8.2.-</ecNumber>
    </recommendedName>
</protein>
<evidence type="ECO:0000256" key="4">
    <source>
        <dbReference type="SAM" id="MobiDB-lite"/>
    </source>
</evidence>
<evidence type="ECO:0000256" key="3">
    <source>
        <dbReference type="RuleBase" id="RU361155"/>
    </source>
</evidence>
<proteinExistence type="inferred from homology"/>
<evidence type="ECO:0000313" key="6">
    <source>
        <dbReference type="EMBL" id="KAK6931382.1"/>
    </source>
</evidence>
<dbReference type="EMBL" id="JBAMMX010000011">
    <property type="protein sequence ID" value="KAK6931382.1"/>
    <property type="molecule type" value="Genomic_DNA"/>
</dbReference>
<reference evidence="6 7" key="1">
    <citation type="submission" date="2023-12" db="EMBL/GenBank/DDBJ databases">
        <title>A high-quality genome assembly for Dillenia turbinata (Dilleniales).</title>
        <authorList>
            <person name="Chanderbali A."/>
        </authorList>
    </citation>
    <scope>NUCLEOTIDE SEQUENCE [LARGE SCALE GENOMIC DNA]</scope>
    <source>
        <strain evidence="6">LSX21</strain>
        <tissue evidence="6">Leaf</tissue>
    </source>
</reference>
<evidence type="ECO:0000256" key="1">
    <source>
        <dbReference type="ARBA" id="ARBA00005771"/>
    </source>
</evidence>
<feature type="region of interest" description="Disordered" evidence="4">
    <location>
        <begin position="1"/>
        <end position="24"/>
    </location>
</feature>
<evidence type="ECO:0000313" key="7">
    <source>
        <dbReference type="Proteomes" id="UP001370490"/>
    </source>
</evidence>
<dbReference type="GO" id="GO:0008146">
    <property type="term" value="F:sulfotransferase activity"/>
    <property type="evidence" value="ECO:0007669"/>
    <property type="project" value="InterPro"/>
</dbReference>
<dbReference type="AlphaFoldDB" id="A0AAN8ZB60"/>
<dbReference type="Gene3D" id="3.40.50.300">
    <property type="entry name" value="P-loop containing nucleotide triphosphate hydrolases"/>
    <property type="match status" value="1"/>
</dbReference>
<dbReference type="Pfam" id="PF00685">
    <property type="entry name" value="Sulfotransfer_1"/>
    <property type="match status" value="1"/>
</dbReference>
<dbReference type="EC" id="2.8.2.-" evidence="3"/>
<evidence type="ECO:0000259" key="5">
    <source>
        <dbReference type="Pfam" id="PF00685"/>
    </source>
</evidence>
<name>A0AAN8ZB60_9MAGN</name>
<keyword evidence="2 3" id="KW-0808">Transferase</keyword>
<dbReference type="InterPro" id="IPR027417">
    <property type="entry name" value="P-loop_NTPase"/>
</dbReference>
<organism evidence="6 7">
    <name type="scientific">Dillenia turbinata</name>
    <dbReference type="NCBI Taxonomy" id="194707"/>
    <lineage>
        <taxon>Eukaryota</taxon>
        <taxon>Viridiplantae</taxon>
        <taxon>Streptophyta</taxon>
        <taxon>Embryophyta</taxon>
        <taxon>Tracheophyta</taxon>
        <taxon>Spermatophyta</taxon>
        <taxon>Magnoliopsida</taxon>
        <taxon>eudicotyledons</taxon>
        <taxon>Gunneridae</taxon>
        <taxon>Pentapetalae</taxon>
        <taxon>Dilleniales</taxon>
        <taxon>Dilleniaceae</taxon>
        <taxon>Dillenia</taxon>
    </lineage>
</organism>
<accession>A0AAN8ZB60</accession>
<evidence type="ECO:0000256" key="2">
    <source>
        <dbReference type="ARBA" id="ARBA00022679"/>
    </source>
</evidence>
<gene>
    <name evidence="6" type="ORF">RJ641_003175</name>
</gene>
<dbReference type="Proteomes" id="UP001370490">
    <property type="component" value="Unassembled WGS sequence"/>
</dbReference>
<keyword evidence="7" id="KW-1185">Reference proteome</keyword>